<dbReference type="Proteomes" id="UP001634007">
    <property type="component" value="Unassembled WGS sequence"/>
</dbReference>
<dbReference type="Pfam" id="PF01439">
    <property type="entry name" value="Metallothio_2"/>
    <property type="match status" value="1"/>
</dbReference>
<keyword evidence="6" id="KW-1185">Reference proteome</keyword>
<dbReference type="InterPro" id="IPR000347">
    <property type="entry name" value="Metalthion_15p"/>
</dbReference>
<accession>A0ABD3ISS3</accession>
<keyword evidence="3 4" id="KW-0480">Metal-thiolate cluster</keyword>
<gene>
    <name evidence="5" type="ORF">ACJRO7_008713</name>
</gene>
<sequence>MGPRRILTSGRQASRFAPLPPGLYNYRRWPAAFRRKVVWENRSENMSSCCGGNCGCGSDCKCGQGCRGCKMYPDTSYAEKSGGCTVVGGSAPGKEEKMVGGEKGVAGAENGCKCGSNCICNPCTCNK</sequence>
<dbReference type="GO" id="GO:0046872">
    <property type="term" value="F:metal ion binding"/>
    <property type="evidence" value="ECO:0007669"/>
    <property type="project" value="UniProtKB-UniRule"/>
</dbReference>
<name>A0ABD3ISS3_EUCGL</name>
<keyword evidence="2 4" id="KW-0479">Metal-binding</keyword>
<comment type="function">
    <text evidence="4">Metallothioneins have a high content of cysteine residues that bind various heavy metals.</text>
</comment>
<evidence type="ECO:0000313" key="6">
    <source>
        <dbReference type="Proteomes" id="UP001634007"/>
    </source>
</evidence>
<comment type="similarity">
    <text evidence="1 4">Belongs to the metallothionein superfamily. Type 15 family.</text>
</comment>
<organism evidence="5 6">
    <name type="scientific">Eucalyptus globulus</name>
    <name type="common">Tasmanian blue gum</name>
    <dbReference type="NCBI Taxonomy" id="34317"/>
    <lineage>
        <taxon>Eukaryota</taxon>
        <taxon>Viridiplantae</taxon>
        <taxon>Streptophyta</taxon>
        <taxon>Embryophyta</taxon>
        <taxon>Tracheophyta</taxon>
        <taxon>Spermatophyta</taxon>
        <taxon>Magnoliopsida</taxon>
        <taxon>eudicotyledons</taxon>
        <taxon>Gunneridae</taxon>
        <taxon>Pentapetalae</taxon>
        <taxon>rosids</taxon>
        <taxon>malvids</taxon>
        <taxon>Myrtales</taxon>
        <taxon>Myrtaceae</taxon>
        <taxon>Myrtoideae</taxon>
        <taxon>Eucalypteae</taxon>
        <taxon>Eucalyptus</taxon>
    </lineage>
</organism>
<dbReference type="EMBL" id="JBJKBG010000011">
    <property type="protein sequence ID" value="KAL3717174.1"/>
    <property type="molecule type" value="Genomic_DNA"/>
</dbReference>
<comment type="caution">
    <text evidence="5">The sequence shown here is derived from an EMBL/GenBank/DDBJ whole genome shotgun (WGS) entry which is preliminary data.</text>
</comment>
<dbReference type="PANTHER" id="PTHR33543:SF33">
    <property type="entry name" value="METALLOTHIONEIN-LIKE PROTEIN 2B"/>
    <property type="match status" value="1"/>
</dbReference>
<dbReference type="AlphaFoldDB" id="A0ABD3ISS3"/>
<protein>
    <recommendedName>
        <fullName evidence="4">Metallothionein-like protein</fullName>
    </recommendedName>
</protein>
<evidence type="ECO:0000313" key="5">
    <source>
        <dbReference type="EMBL" id="KAL3717174.1"/>
    </source>
</evidence>
<dbReference type="PANTHER" id="PTHR33543">
    <property type="entry name" value="METALLOTHIONEIN-LIKE PROTEIN 2A"/>
    <property type="match status" value="1"/>
</dbReference>
<evidence type="ECO:0000256" key="3">
    <source>
        <dbReference type="ARBA" id="ARBA00022851"/>
    </source>
</evidence>
<evidence type="ECO:0000256" key="2">
    <source>
        <dbReference type="ARBA" id="ARBA00022723"/>
    </source>
</evidence>
<proteinExistence type="inferred from homology"/>
<evidence type="ECO:0000256" key="4">
    <source>
        <dbReference type="RuleBase" id="RU369052"/>
    </source>
</evidence>
<reference evidence="5 6" key="1">
    <citation type="submission" date="2024-11" db="EMBL/GenBank/DDBJ databases">
        <title>Chromosome-level genome assembly of Eucalyptus globulus Labill. provides insights into its genome evolution.</title>
        <authorList>
            <person name="Li X."/>
        </authorList>
    </citation>
    <scope>NUCLEOTIDE SEQUENCE [LARGE SCALE GENOMIC DNA]</scope>
    <source>
        <strain evidence="5">CL2024</strain>
        <tissue evidence="5">Fresh tender leaves</tissue>
    </source>
</reference>
<evidence type="ECO:0000256" key="1">
    <source>
        <dbReference type="ARBA" id="ARBA00005802"/>
    </source>
</evidence>